<organism evidence="6 7">
    <name type="scientific">Flavobacterium hercynium</name>
    <dbReference type="NCBI Taxonomy" id="387094"/>
    <lineage>
        <taxon>Bacteria</taxon>
        <taxon>Pseudomonadati</taxon>
        <taxon>Bacteroidota</taxon>
        <taxon>Flavobacteriia</taxon>
        <taxon>Flavobacteriales</taxon>
        <taxon>Flavobacteriaceae</taxon>
        <taxon>Flavobacterium</taxon>
    </lineage>
</organism>
<sequence>MKGYKETKIGKIPEDWEEGKFSTDLKIQGRIGWKGYTTSDLVESGPIVIGGTEIKSKLQLVLENVKHLSRLKYEESPEIMLKDGDVLLVTRGNLGEVGYYHSEYGEATINPSVIILKEFIGNPKFLFYYLISKNGNQQVLSLTSGSSIPAIYQSEVYKLYYPKPNIREQKEIVDLIVAFDNKIELLRAQNKTLEETAQIIFKEWFGKYQITDKLPEGWRIGKLGDVTKTFGGTTPSTINPDYWNGDISWTSPKDLSNSKGIFLLNTEKKITKEGLKKISSGLLPKRTLLMSSRAPVGYLALTNIKLAINQGYIAIAPEQYFSNNFMYLWLKENMKIIENASNGSTFMEISKSSFRNIDCVIPNKKILEKFDNSIYPMFEKVLTNLLQIETLTKTRDELLPRLMSGEIRVKI</sequence>
<dbReference type="Pfam" id="PF01420">
    <property type="entry name" value="Methylase_S"/>
    <property type="match status" value="2"/>
</dbReference>
<evidence type="ECO:0000256" key="4">
    <source>
        <dbReference type="SAM" id="Coils"/>
    </source>
</evidence>
<dbReference type="Gene3D" id="3.90.220.20">
    <property type="entry name" value="DNA methylase specificity domains"/>
    <property type="match status" value="2"/>
</dbReference>
<evidence type="ECO:0000256" key="1">
    <source>
        <dbReference type="ARBA" id="ARBA00010923"/>
    </source>
</evidence>
<reference evidence="6 7" key="1">
    <citation type="submission" date="2016-11" db="EMBL/GenBank/DDBJ databases">
        <title>Whole genomes of Flavobacteriaceae.</title>
        <authorList>
            <person name="Stine C."/>
            <person name="Li C."/>
            <person name="Tadesse D."/>
        </authorList>
    </citation>
    <scope>NUCLEOTIDE SEQUENCE [LARGE SCALE GENOMIC DNA]</scope>
    <source>
        <strain evidence="6 7">DSM 18292</strain>
    </source>
</reference>
<dbReference type="GO" id="GO:0003677">
    <property type="term" value="F:DNA binding"/>
    <property type="evidence" value="ECO:0007669"/>
    <property type="project" value="UniProtKB-KW"/>
</dbReference>
<accession>A0A226HHZ5</accession>
<dbReference type="OrthoDB" id="9816225at2"/>
<dbReference type="InterPro" id="IPR000055">
    <property type="entry name" value="Restrct_endonuc_typeI_TRD"/>
</dbReference>
<dbReference type="EMBL" id="MUGW01000012">
    <property type="protein sequence ID" value="OXA93785.1"/>
    <property type="molecule type" value="Genomic_DNA"/>
</dbReference>
<dbReference type="InterPro" id="IPR052021">
    <property type="entry name" value="Type-I_RS_S_subunit"/>
</dbReference>
<keyword evidence="7" id="KW-1185">Reference proteome</keyword>
<dbReference type="RefSeq" id="WP_089048934.1">
    <property type="nucleotide sequence ID" value="NZ_FXTV01000006.1"/>
</dbReference>
<name>A0A226HHZ5_9FLAO</name>
<comment type="caution">
    <text evidence="6">The sequence shown here is derived from an EMBL/GenBank/DDBJ whole genome shotgun (WGS) entry which is preliminary data.</text>
</comment>
<dbReference type="PANTHER" id="PTHR30408">
    <property type="entry name" value="TYPE-1 RESTRICTION ENZYME ECOKI SPECIFICITY PROTEIN"/>
    <property type="match status" value="1"/>
</dbReference>
<dbReference type="AlphaFoldDB" id="A0A226HHZ5"/>
<keyword evidence="3" id="KW-0238">DNA-binding</keyword>
<evidence type="ECO:0000259" key="5">
    <source>
        <dbReference type="Pfam" id="PF01420"/>
    </source>
</evidence>
<feature type="domain" description="Type I restriction modification DNA specificity" evidence="5">
    <location>
        <begin position="71"/>
        <end position="195"/>
    </location>
</feature>
<keyword evidence="2" id="KW-0680">Restriction system</keyword>
<feature type="domain" description="Type I restriction modification DNA specificity" evidence="5">
    <location>
        <begin position="215"/>
        <end position="374"/>
    </location>
</feature>
<dbReference type="SUPFAM" id="SSF116734">
    <property type="entry name" value="DNA methylase specificity domain"/>
    <property type="match status" value="2"/>
</dbReference>
<evidence type="ECO:0000313" key="7">
    <source>
        <dbReference type="Proteomes" id="UP000198345"/>
    </source>
</evidence>
<keyword evidence="4" id="KW-0175">Coiled coil</keyword>
<dbReference type="Gene3D" id="1.10.287.1120">
    <property type="entry name" value="Bipartite methylase S protein"/>
    <property type="match status" value="1"/>
</dbReference>
<evidence type="ECO:0000256" key="3">
    <source>
        <dbReference type="ARBA" id="ARBA00023125"/>
    </source>
</evidence>
<dbReference type="Proteomes" id="UP000198345">
    <property type="component" value="Unassembled WGS sequence"/>
</dbReference>
<proteinExistence type="inferred from homology"/>
<gene>
    <name evidence="6" type="ORF">B0A66_05920</name>
</gene>
<evidence type="ECO:0000256" key="2">
    <source>
        <dbReference type="ARBA" id="ARBA00022747"/>
    </source>
</evidence>
<dbReference type="GO" id="GO:0009307">
    <property type="term" value="P:DNA restriction-modification system"/>
    <property type="evidence" value="ECO:0007669"/>
    <property type="project" value="UniProtKB-KW"/>
</dbReference>
<comment type="similarity">
    <text evidence="1">Belongs to the type-I restriction system S methylase family.</text>
</comment>
<dbReference type="InterPro" id="IPR044946">
    <property type="entry name" value="Restrct_endonuc_typeI_TRD_sf"/>
</dbReference>
<dbReference type="PANTHER" id="PTHR30408:SF13">
    <property type="entry name" value="TYPE I RESTRICTION ENZYME HINDI SPECIFICITY SUBUNIT"/>
    <property type="match status" value="1"/>
</dbReference>
<protein>
    <recommendedName>
        <fullName evidence="5">Type I restriction modification DNA specificity domain-containing protein</fullName>
    </recommendedName>
</protein>
<feature type="coiled-coil region" evidence="4">
    <location>
        <begin position="176"/>
        <end position="203"/>
    </location>
</feature>
<dbReference type="REBASE" id="249055">
    <property type="entry name" value="S.Fhe18292ORF5915P"/>
</dbReference>
<evidence type="ECO:0000313" key="6">
    <source>
        <dbReference type="EMBL" id="OXA93785.1"/>
    </source>
</evidence>